<keyword evidence="1" id="KW-0812">Transmembrane</keyword>
<evidence type="ECO:0000313" key="2">
    <source>
        <dbReference type="EMBL" id="CAF1446802.1"/>
    </source>
</evidence>
<protein>
    <submittedName>
        <fullName evidence="2">Uncharacterized protein</fullName>
    </submittedName>
</protein>
<dbReference type="SUPFAM" id="SSF81321">
    <property type="entry name" value="Family A G protein-coupled receptor-like"/>
    <property type="match status" value="1"/>
</dbReference>
<name>A0A815PBS3_ADIRI</name>
<accession>A0A815PBS3</accession>
<evidence type="ECO:0000313" key="3">
    <source>
        <dbReference type="Proteomes" id="UP000663828"/>
    </source>
</evidence>
<feature type="non-terminal residue" evidence="2">
    <location>
        <position position="138"/>
    </location>
</feature>
<keyword evidence="1" id="KW-0472">Membrane</keyword>
<keyword evidence="1" id="KW-1133">Transmembrane helix</keyword>
<sequence length="138" mass="16606">MLMINDTFVNDDENSLSMSRFPRQIRYWSYLVSNIFSLICTLLTLYFLLFDRTLRNSLNNHIIIILLLIGLLYEFIDILLIINNDANDIPWSSSPTFYLFWVFFDYTFYSLQIGLFAWATIERHILIFHDQWISTRNK</sequence>
<dbReference type="AlphaFoldDB" id="A0A815PBS3"/>
<feature type="transmembrane region" description="Helical" evidence="1">
    <location>
        <begin position="27"/>
        <end position="50"/>
    </location>
</feature>
<dbReference type="Proteomes" id="UP000663828">
    <property type="component" value="Unassembled WGS sequence"/>
</dbReference>
<dbReference type="EMBL" id="CAJNOR010003779">
    <property type="protein sequence ID" value="CAF1446802.1"/>
    <property type="molecule type" value="Genomic_DNA"/>
</dbReference>
<proteinExistence type="predicted"/>
<keyword evidence="3" id="KW-1185">Reference proteome</keyword>
<comment type="caution">
    <text evidence="2">The sequence shown here is derived from an EMBL/GenBank/DDBJ whole genome shotgun (WGS) entry which is preliminary data.</text>
</comment>
<reference evidence="2" key="1">
    <citation type="submission" date="2021-02" db="EMBL/GenBank/DDBJ databases">
        <authorList>
            <person name="Nowell W R."/>
        </authorList>
    </citation>
    <scope>NUCLEOTIDE SEQUENCE</scope>
</reference>
<feature type="transmembrane region" description="Helical" evidence="1">
    <location>
        <begin position="62"/>
        <end position="82"/>
    </location>
</feature>
<organism evidence="2 3">
    <name type="scientific">Adineta ricciae</name>
    <name type="common">Rotifer</name>
    <dbReference type="NCBI Taxonomy" id="249248"/>
    <lineage>
        <taxon>Eukaryota</taxon>
        <taxon>Metazoa</taxon>
        <taxon>Spiralia</taxon>
        <taxon>Gnathifera</taxon>
        <taxon>Rotifera</taxon>
        <taxon>Eurotatoria</taxon>
        <taxon>Bdelloidea</taxon>
        <taxon>Adinetida</taxon>
        <taxon>Adinetidae</taxon>
        <taxon>Adineta</taxon>
    </lineage>
</organism>
<feature type="transmembrane region" description="Helical" evidence="1">
    <location>
        <begin position="97"/>
        <end position="119"/>
    </location>
</feature>
<dbReference type="Gene3D" id="1.20.1070.10">
    <property type="entry name" value="Rhodopsin 7-helix transmembrane proteins"/>
    <property type="match status" value="1"/>
</dbReference>
<evidence type="ECO:0000256" key="1">
    <source>
        <dbReference type="SAM" id="Phobius"/>
    </source>
</evidence>
<gene>
    <name evidence="2" type="ORF">XAT740_LOCUS36637</name>
</gene>